<keyword evidence="6" id="KW-1185">Reference proteome</keyword>
<dbReference type="AlphaFoldDB" id="A0AA94EDU1"/>
<dbReference type="PANTHER" id="PTHR24220">
    <property type="entry name" value="IMPORT ATP-BINDING PROTEIN"/>
    <property type="match status" value="1"/>
</dbReference>
<dbReference type="SUPFAM" id="SSF52540">
    <property type="entry name" value="P-loop containing nucleoside triphosphate hydrolases"/>
    <property type="match status" value="1"/>
</dbReference>
<dbReference type="GO" id="GO:0022857">
    <property type="term" value="F:transmembrane transporter activity"/>
    <property type="evidence" value="ECO:0007669"/>
    <property type="project" value="TreeGrafter"/>
</dbReference>
<evidence type="ECO:0000313" key="6">
    <source>
        <dbReference type="Proteomes" id="UP000286680"/>
    </source>
</evidence>
<dbReference type="GO" id="GO:0016887">
    <property type="term" value="F:ATP hydrolysis activity"/>
    <property type="evidence" value="ECO:0007669"/>
    <property type="project" value="InterPro"/>
</dbReference>
<accession>A0AA94EDU1</accession>
<dbReference type="RefSeq" id="WP_126820118.1">
    <property type="nucleotide sequence ID" value="NZ_PIPS01000003.1"/>
</dbReference>
<keyword evidence="3 5" id="KW-0067">ATP-binding</keyword>
<evidence type="ECO:0000256" key="2">
    <source>
        <dbReference type="ARBA" id="ARBA00022741"/>
    </source>
</evidence>
<name>A0AA94EDU1_9GAMM</name>
<feature type="domain" description="ABC transporter" evidence="4">
    <location>
        <begin position="6"/>
        <end position="233"/>
    </location>
</feature>
<dbReference type="Gene3D" id="3.40.50.300">
    <property type="entry name" value="P-loop containing nucleotide triphosphate hydrolases"/>
    <property type="match status" value="1"/>
</dbReference>
<dbReference type="GO" id="GO:0005524">
    <property type="term" value="F:ATP binding"/>
    <property type="evidence" value="ECO:0007669"/>
    <property type="project" value="UniProtKB-KW"/>
</dbReference>
<keyword evidence="1" id="KW-0813">Transport</keyword>
<evidence type="ECO:0000313" key="5">
    <source>
        <dbReference type="EMBL" id="RUO42358.1"/>
    </source>
</evidence>
<dbReference type="InterPro" id="IPR027417">
    <property type="entry name" value="P-loop_NTPase"/>
</dbReference>
<dbReference type="CDD" id="cd03255">
    <property type="entry name" value="ABC_MJ0796_LolCDE_FtsE"/>
    <property type="match status" value="1"/>
</dbReference>
<dbReference type="GO" id="GO:0005886">
    <property type="term" value="C:plasma membrane"/>
    <property type="evidence" value="ECO:0007669"/>
    <property type="project" value="TreeGrafter"/>
</dbReference>
<protein>
    <submittedName>
        <fullName evidence="5">Methionine ABC transporter ATP-binding protein</fullName>
    </submittedName>
</protein>
<dbReference type="InterPro" id="IPR015854">
    <property type="entry name" value="ABC_transpr_LolD-like"/>
</dbReference>
<dbReference type="InterPro" id="IPR003593">
    <property type="entry name" value="AAA+_ATPase"/>
</dbReference>
<organism evidence="5 6">
    <name type="scientific">Idiomarina aquatica</name>
    <dbReference type="NCBI Taxonomy" id="1327752"/>
    <lineage>
        <taxon>Bacteria</taxon>
        <taxon>Pseudomonadati</taxon>
        <taxon>Pseudomonadota</taxon>
        <taxon>Gammaproteobacteria</taxon>
        <taxon>Alteromonadales</taxon>
        <taxon>Idiomarinaceae</taxon>
        <taxon>Idiomarina</taxon>
    </lineage>
</organism>
<gene>
    <name evidence="5" type="ORF">CWE23_09625</name>
</gene>
<keyword evidence="2" id="KW-0547">Nucleotide-binding</keyword>
<sequence>MSTAAVELTDVKFSWPAQRPTLDIPHWQVEQAGTMLLRGASGSGKSTLLSLLAGVNTPQQGKIELLGTDLARLSARNRDKFRADHIGYIFQQFNLLPYLSALDNVLLGVQFSKQRRQRLRDPAEKTANDYLTRLGLSQRQQHQPAAELSVGQQQRVAAARALIGAPELLIADEPTSALDADRRDRFINLLLELSNANGTTVIFVTHDASLAKQFQFCTELSDINRVTSSLAEADDA</sequence>
<dbReference type="PANTHER" id="PTHR24220:SF611">
    <property type="entry name" value="ATP-BINDING COMPONENT OF ABC TRANSPORTER-RELATED"/>
    <property type="match status" value="1"/>
</dbReference>
<evidence type="ECO:0000259" key="4">
    <source>
        <dbReference type="PROSITE" id="PS50893"/>
    </source>
</evidence>
<dbReference type="InterPro" id="IPR003439">
    <property type="entry name" value="ABC_transporter-like_ATP-bd"/>
</dbReference>
<evidence type="ECO:0000256" key="1">
    <source>
        <dbReference type="ARBA" id="ARBA00022448"/>
    </source>
</evidence>
<dbReference type="SMART" id="SM00382">
    <property type="entry name" value="AAA"/>
    <property type="match status" value="1"/>
</dbReference>
<dbReference type="Proteomes" id="UP000286680">
    <property type="component" value="Unassembled WGS sequence"/>
</dbReference>
<dbReference type="InterPro" id="IPR017911">
    <property type="entry name" value="MacB-like_ATP-bd"/>
</dbReference>
<dbReference type="EMBL" id="PIPS01000003">
    <property type="protein sequence ID" value="RUO42358.1"/>
    <property type="molecule type" value="Genomic_DNA"/>
</dbReference>
<evidence type="ECO:0000256" key="3">
    <source>
        <dbReference type="ARBA" id="ARBA00022840"/>
    </source>
</evidence>
<dbReference type="PROSITE" id="PS50893">
    <property type="entry name" value="ABC_TRANSPORTER_2"/>
    <property type="match status" value="1"/>
</dbReference>
<comment type="caution">
    <text evidence="5">The sequence shown here is derived from an EMBL/GenBank/DDBJ whole genome shotgun (WGS) entry which is preliminary data.</text>
</comment>
<dbReference type="Pfam" id="PF00005">
    <property type="entry name" value="ABC_tran"/>
    <property type="match status" value="1"/>
</dbReference>
<reference evidence="6" key="1">
    <citation type="journal article" date="2018" name="Front. Microbiol.">
        <title>Genome-Based Analysis Reveals the Taxonomy and Diversity of the Family Idiomarinaceae.</title>
        <authorList>
            <person name="Liu Y."/>
            <person name="Lai Q."/>
            <person name="Shao Z."/>
        </authorList>
    </citation>
    <scope>NUCLEOTIDE SEQUENCE [LARGE SCALE GENOMIC DNA]</scope>
    <source>
        <strain evidence="6">SN-14</strain>
    </source>
</reference>
<proteinExistence type="predicted"/>